<keyword evidence="2 12" id="KW-0639">Primosome</keyword>
<reference evidence="16" key="1">
    <citation type="submission" date="2020-10" db="EMBL/GenBank/DDBJ databases">
        <authorList>
            <person name="Gilroy R."/>
        </authorList>
    </citation>
    <scope>NUCLEOTIDE SEQUENCE</scope>
    <source>
        <strain evidence="16">11159</strain>
    </source>
</reference>
<evidence type="ECO:0000256" key="8">
    <source>
        <dbReference type="ARBA" id="ARBA00022833"/>
    </source>
</evidence>
<feature type="zinc finger region" description="CHC2-type" evidence="12 14">
    <location>
        <begin position="40"/>
        <end position="64"/>
    </location>
</feature>
<dbReference type="GO" id="GO:0008270">
    <property type="term" value="F:zinc ion binding"/>
    <property type="evidence" value="ECO:0007669"/>
    <property type="project" value="UniProtKB-UniRule"/>
</dbReference>
<keyword evidence="11 12" id="KW-0804">Transcription</keyword>
<keyword evidence="7 12" id="KW-0863">Zinc-finger</keyword>
<dbReference type="SUPFAM" id="SSF57783">
    <property type="entry name" value="Zinc beta-ribbon"/>
    <property type="match status" value="1"/>
</dbReference>
<evidence type="ECO:0000256" key="12">
    <source>
        <dbReference type="HAMAP-Rule" id="MF_00974"/>
    </source>
</evidence>
<dbReference type="Gene3D" id="3.40.1360.10">
    <property type="match status" value="1"/>
</dbReference>
<dbReference type="SUPFAM" id="SSF56731">
    <property type="entry name" value="DNA primase core"/>
    <property type="match status" value="1"/>
</dbReference>
<keyword evidence="3 12" id="KW-0808">Transferase</keyword>
<dbReference type="InterPro" id="IPR036977">
    <property type="entry name" value="DNA_primase_Znf_CHC2"/>
</dbReference>
<dbReference type="InterPro" id="IPR013264">
    <property type="entry name" value="DNAG_N"/>
</dbReference>
<name>A0A9D9DI58_9BACL</name>
<dbReference type="GO" id="GO:0003677">
    <property type="term" value="F:DNA binding"/>
    <property type="evidence" value="ECO:0007669"/>
    <property type="project" value="UniProtKB-KW"/>
</dbReference>
<evidence type="ECO:0000256" key="14">
    <source>
        <dbReference type="PIRSR" id="PIRSR002811-1"/>
    </source>
</evidence>
<dbReference type="SMART" id="SM00493">
    <property type="entry name" value="TOPRIM"/>
    <property type="match status" value="1"/>
</dbReference>
<dbReference type="InterPro" id="IPR006171">
    <property type="entry name" value="TOPRIM_dom"/>
</dbReference>
<keyword evidence="1 12" id="KW-0240">DNA-directed RNA polymerase</keyword>
<evidence type="ECO:0000256" key="10">
    <source>
        <dbReference type="ARBA" id="ARBA00023125"/>
    </source>
</evidence>
<evidence type="ECO:0000256" key="13">
    <source>
        <dbReference type="PIRNR" id="PIRNR002811"/>
    </source>
</evidence>
<gene>
    <name evidence="12 16" type="primary">dnaG</name>
    <name evidence="16" type="ORF">IAC58_06370</name>
</gene>
<evidence type="ECO:0000256" key="7">
    <source>
        <dbReference type="ARBA" id="ARBA00022771"/>
    </source>
</evidence>
<feature type="domain" description="Toprim" evidence="15">
    <location>
        <begin position="262"/>
        <end position="343"/>
    </location>
</feature>
<keyword evidence="6 12" id="KW-0479">Metal-binding</keyword>
<dbReference type="GO" id="GO:0003899">
    <property type="term" value="F:DNA-directed RNA polymerase activity"/>
    <property type="evidence" value="ECO:0007669"/>
    <property type="project" value="UniProtKB-UniRule"/>
</dbReference>
<dbReference type="GO" id="GO:0005737">
    <property type="term" value="C:cytoplasm"/>
    <property type="evidence" value="ECO:0007669"/>
    <property type="project" value="TreeGrafter"/>
</dbReference>
<keyword evidence="10 12" id="KW-0238">DNA-binding</keyword>
<protein>
    <recommendedName>
        <fullName evidence="12 13">DNA primase</fullName>
        <ecNumber evidence="12">2.7.7.101</ecNumber>
    </recommendedName>
</protein>
<dbReference type="InterPro" id="IPR019475">
    <property type="entry name" value="DNA_primase_DnaB-bd"/>
</dbReference>
<dbReference type="PROSITE" id="PS50880">
    <property type="entry name" value="TOPRIM"/>
    <property type="match status" value="1"/>
</dbReference>
<dbReference type="Pfam" id="PF08275">
    <property type="entry name" value="DNAG_N"/>
    <property type="match status" value="1"/>
</dbReference>
<evidence type="ECO:0000313" key="17">
    <source>
        <dbReference type="Proteomes" id="UP000823613"/>
    </source>
</evidence>
<dbReference type="CDD" id="cd03364">
    <property type="entry name" value="TOPRIM_DnaG_primases"/>
    <property type="match status" value="1"/>
</dbReference>
<dbReference type="PIRSF" id="PIRSF002811">
    <property type="entry name" value="DnaG"/>
    <property type="match status" value="1"/>
</dbReference>
<comment type="domain">
    <text evidence="12">Contains an N-terminal zinc-binding domain, a central core domain that contains the primase activity, and a C-terminal DnaB-binding domain.</text>
</comment>
<dbReference type="InterPro" id="IPR030846">
    <property type="entry name" value="DnaG_bac"/>
</dbReference>
<comment type="cofactor">
    <cofactor evidence="12 13 14">
        <name>Zn(2+)</name>
        <dbReference type="ChEBI" id="CHEBI:29105"/>
    </cofactor>
    <text evidence="12 13 14">Binds 1 zinc ion per monomer.</text>
</comment>
<dbReference type="Pfam" id="PF10410">
    <property type="entry name" value="DnaB_bind"/>
    <property type="match status" value="1"/>
</dbReference>
<reference evidence="16" key="2">
    <citation type="journal article" date="2021" name="PeerJ">
        <title>Extensive microbial diversity within the chicken gut microbiome revealed by metagenomics and culture.</title>
        <authorList>
            <person name="Gilroy R."/>
            <person name="Ravi A."/>
            <person name="Getino M."/>
            <person name="Pursley I."/>
            <person name="Horton D.L."/>
            <person name="Alikhan N.F."/>
            <person name="Baker D."/>
            <person name="Gharbi K."/>
            <person name="Hall N."/>
            <person name="Watson M."/>
            <person name="Adriaenssens E.M."/>
            <person name="Foster-Nyarko E."/>
            <person name="Jarju S."/>
            <person name="Secka A."/>
            <person name="Antonio M."/>
            <person name="Oren A."/>
            <person name="Chaudhuri R.R."/>
            <person name="La Ragione R."/>
            <person name="Hildebrand F."/>
            <person name="Pallen M.J."/>
        </authorList>
    </citation>
    <scope>NUCLEOTIDE SEQUENCE</scope>
    <source>
        <strain evidence="16">11159</strain>
    </source>
</reference>
<keyword evidence="5 12" id="KW-0235">DNA replication</keyword>
<dbReference type="EMBL" id="JADIMY010000121">
    <property type="protein sequence ID" value="MBO8428147.1"/>
    <property type="molecule type" value="Genomic_DNA"/>
</dbReference>
<dbReference type="AlphaFoldDB" id="A0A9D9DI58"/>
<proteinExistence type="inferred from homology"/>
<dbReference type="PANTHER" id="PTHR30313">
    <property type="entry name" value="DNA PRIMASE"/>
    <property type="match status" value="1"/>
</dbReference>
<evidence type="ECO:0000256" key="4">
    <source>
        <dbReference type="ARBA" id="ARBA00022695"/>
    </source>
</evidence>
<sequence length="608" mass="70377">MSNSNILEISKDVLRNCDIVEVISSRIKVVKKGRNYAAVCPFHDDTNPSLMISKDKQIFKCFVCGTSGNAITFIQKFDKVNFFEATKEVAKICGYHDDRLEGIQFVKKKNPEVESLYNCLNDISNFYKTSLFQSEEGKKALEYLHNRKLDDEVIKYFDIGYSQENGKNIINFLTNKNYSIKTIERTGIGHINDRLSIKDNNAGRVIFPLKNENGQVVGFSARRINDNKDEAKYINTQSTEVFNKGTLLYNLYNAKNEARKVNYIYLVEGFMDAIALYRAGIKSVVALMGTALTSDHINELRKLGVEIRICLDLDSAGQLNTLSIIDKFSENGLNYKIVNNNVTFKEKDSDEILDKYGSEFLIKFLNNLIDRSEWLLNYYAKTLNLNNSDDKKKLVKIMMKEILKLKSNFDVDDYIFRLSKITNYDRQLLNNYYSKLLKLKEKKINNNTDFKINIPDNLGVSTDKLDKIQFKIVYYLLNSVEAINIFKSKNTYLPNKKFRLIANTIIEYFNSNINIQSIDANDFITYLSSSNEYNDINSLISDITDIAFCKKNMFPPYDKKEFLLTLDQFEFLKMQKRDKQALIETCKNLSEDQKNQATKNYITGNFKR</sequence>
<evidence type="ECO:0000259" key="15">
    <source>
        <dbReference type="PROSITE" id="PS50880"/>
    </source>
</evidence>
<dbReference type="PANTHER" id="PTHR30313:SF2">
    <property type="entry name" value="DNA PRIMASE"/>
    <property type="match status" value="1"/>
</dbReference>
<evidence type="ECO:0000313" key="16">
    <source>
        <dbReference type="EMBL" id="MBO8428147.1"/>
    </source>
</evidence>
<keyword evidence="9" id="KW-0460">Magnesium</keyword>
<dbReference type="NCBIfam" id="TIGR01391">
    <property type="entry name" value="dnaG"/>
    <property type="match status" value="1"/>
</dbReference>
<evidence type="ECO:0000256" key="9">
    <source>
        <dbReference type="ARBA" id="ARBA00022842"/>
    </source>
</evidence>
<dbReference type="Proteomes" id="UP000823613">
    <property type="component" value="Unassembled WGS sequence"/>
</dbReference>
<dbReference type="Pfam" id="PF13155">
    <property type="entry name" value="Toprim_2"/>
    <property type="match status" value="1"/>
</dbReference>
<evidence type="ECO:0000256" key="11">
    <source>
        <dbReference type="ARBA" id="ARBA00023163"/>
    </source>
</evidence>
<comment type="caution">
    <text evidence="16">The sequence shown here is derived from an EMBL/GenBank/DDBJ whole genome shotgun (WGS) entry which is preliminary data.</text>
</comment>
<evidence type="ECO:0000256" key="3">
    <source>
        <dbReference type="ARBA" id="ARBA00022679"/>
    </source>
</evidence>
<dbReference type="Pfam" id="PF01807">
    <property type="entry name" value="Zn_ribbon_DnaG"/>
    <property type="match status" value="1"/>
</dbReference>
<comment type="catalytic activity">
    <reaction evidence="12">
        <text>ssDNA + n NTP = ssDNA/pppN(pN)n-1 hybrid + (n-1) diphosphate.</text>
        <dbReference type="EC" id="2.7.7.101"/>
    </reaction>
</comment>
<evidence type="ECO:0000256" key="1">
    <source>
        <dbReference type="ARBA" id="ARBA00022478"/>
    </source>
</evidence>
<dbReference type="HAMAP" id="MF_00974">
    <property type="entry name" value="DNA_primase_DnaG"/>
    <property type="match status" value="1"/>
</dbReference>
<organism evidence="16 17">
    <name type="scientific">Candidatus Onthovivens merdipullorum</name>
    <dbReference type="NCBI Taxonomy" id="2840889"/>
    <lineage>
        <taxon>Bacteria</taxon>
        <taxon>Bacillati</taxon>
        <taxon>Bacillota</taxon>
        <taxon>Bacilli</taxon>
        <taxon>Bacillales</taxon>
        <taxon>Candidatus Onthovivens</taxon>
    </lineage>
</organism>
<dbReference type="InterPro" id="IPR037068">
    <property type="entry name" value="DNA_primase_core_N_sf"/>
</dbReference>
<dbReference type="GO" id="GO:0000428">
    <property type="term" value="C:DNA-directed RNA polymerase complex"/>
    <property type="evidence" value="ECO:0007669"/>
    <property type="project" value="UniProtKB-KW"/>
</dbReference>
<dbReference type="InterPro" id="IPR002694">
    <property type="entry name" value="Znf_CHC2"/>
</dbReference>
<comment type="similarity">
    <text evidence="12 13">Belongs to the DnaG primase family.</text>
</comment>
<keyword evidence="8 12" id="KW-0862">Zinc</keyword>
<comment type="function">
    <text evidence="12 13">RNA polymerase that catalyzes the synthesis of short RNA molecules used as primers for DNA polymerase during DNA replication.</text>
</comment>
<evidence type="ECO:0000256" key="6">
    <source>
        <dbReference type="ARBA" id="ARBA00022723"/>
    </source>
</evidence>
<dbReference type="GO" id="GO:1990077">
    <property type="term" value="C:primosome complex"/>
    <property type="evidence" value="ECO:0007669"/>
    <property type="project" value="UniProtKB-KW"/>
</dbReference>
<keyword evidence="4 12" id="KW-0548">Nucleotidyltransferase</keyword>
<dbReference type="Gene3D" id="3.90.980.10">
    <property type="entry name" value="DNA primase, catalytic core, N-terminal domain"/>
    <property type="match status" value="1"/>
</dbReference>
<dbReference type="GO" id="GO:0006269">
    <property type="term" value="P:DNA replication, synthesis of primer"/>
    <property type="evidence" value="ECO:0007669"/>
    <property type="project" value="UniProtKB-UniRule"/>
</dbReference>
<accession>A0A9D9DI58</accession>
<comment type="subunit">
    <text evidence="12">Monomer. Interacts with DnaB.</text>
</comment>
<dbReference type="SMART" id="SM00400">
    <property type="entry name" value="ZnF_CHCC"/>
    <property type="match status" value="1"/>
</dbReference>
<dbReference type="InterPro" id="IPR050219">
    <property type="entry name" value="DnaG_primase"/>
</dbReference>
<dbReference type="Gene3D" id="3.90.580.10">
    <property type="entry name" value="Zinc finger, CHC2-type domain"/>
    <property type="match status" value="1"/>
</dbReference>
<evidence type="ECO:0000256" key="5">
    <source>
        <dbReference type="ARBA" id="ARBA00022705"/>
    </source>
</evidence>
<evidence type="ECO:0000256" key="2">
    <source>
        <dbReference type="ARBA" id="ARBA00022515"/>
    </source>
</evidence>
<dbReference type="EC" id="2.7.7.101" evidence="12"/>
<dbReference type="InterPro" id="IPR034151">
    <property type="entry name" value="TOPRIM_DnaG_bac"/>
</dbReference>
<dbReference type="InterPro" id="IPR006295">
    <property type="entry name" value="DNA_primase_DnaG"/>
</dbReference>